<dbReference type="EMBL" id="JAMQYH010000002">
    <property type="protein sequence ID" value="KAJ1699081.1"/>
    <property type="molecule type" value="Genomic_DNA"/>
</dbReference>
<feature type="disulfide bond" evidence="15">
    <location>
        <begin position="37"/>
        <end position="231"/>
    </location>
</feature>
<dbReference type="Gene3D" id="1.10.420.10">
    <property type="entry name" value="Peroxidase, domain 2"/>
    <property type="match status" value="1"/>
</dbReference>
<keyword evidence="10 15" id="KW-1015">Disulfide bond</keyword>
<evidence type="ECO:0000256" key="3">
    <source>
        <dbReference type="ARBA" id="ARBA00012313"/>
    </source>
</evidence>
<dbReference type="GO" id="GO:0046872">
    <property type="term" value="F:metal ion binding"/>
    <property type="evidence" value="ECO:0007669"/>
    <property type="project" value="UniProtKB-KW"/>
</dbReference>
<evidence type="ECO:0000256" key="8">
    <source>
        <dbReference type="ARBA" id="ARBA00023002"/>
    </source>
</evidence>
<evidence type="ECO:0000256" key="7">
    <source>
        <dbReference type="ARBA" id="ARBA00022837"/>
    </source>
</evidence>
<dbReference type="PRINTS" id="PR00458">
    <property type="entry name" value="PEROXIDASE"/>
</dbReference>
<evidence type="ECO:0000313" key="17">
    <source>
        <dbReference type="EMBL" id="KAJ1699081.1"/>
    </source>
</evidence>
<comment type="similarity">
    <text evidence="2">Belongs to the peroxidase family. Ascorbate peroxidase subfamily.</text>
</comment>
<reference evidence="17" key="1">
    <citation type="journal article" date="2022" name="Cell">
        <title>Repeat-based holocentromeres influence genome architecture and karyotype evolution.</title>
        <authorList>
            <person name="Hofstatter P.G."/>
            <person name="Thangavel G."/>
            <person name="Lux T."/>
            <person name="Neumann P."/>
            <person name="Vondrak T."/>
            <person name="Novak P."/>
            <person name="Zhang M."/>
            <person name="Costa L."/>
            <person name="Castellani M."/>
            <person name="Scott A."/>
            <person name="Toegelov H."/>
            <person name="Fuchs J."/>
            <person name="Mata-Sucre Y."/>
            <person name="Dias Y."/>
            <person name="Vanzela A.L.L."/>
            <person name="Huettel B."/>
            <person name="Almeida C.C.S."/>
            <person name="Simkova H."/>
            <person name="Souza G."/>
            <person name="Pedrosa-Harand A."/>
            <person name="Macas J."/>
            <person name="Mayer K.F.X."/>
            <person name="Houben A."/>
            <person name="Marques A."/>
        </authorList>
    </citation>
    <scope>NUCLEOTIDE SEQUENCE</scope>
    <source>
        <strain evidence="17">RhyBre1mFocal</strain>
    </source>
</reference>
<feature type="binding site" evidence="14">
    <location>
        <position position="158"/>
    </location>
    <ligand>
        <name>Ca(2+)</name>
        <dbReference type="ChEBI" id="CHEBI:29108"/>
        <label>2</label>
    </ligand>
</feature>
<feature type="binding site" evidence="14">
    <location>
        <position position="4"/>
    </location>
    <ligand>
        <name>Ca(2+)</name>
        <dbReference type="ChEBI" id="CHEBI:29108"/>
        <label>1</label>
    </ligand>
</feature>
<organism evidence="17 18">
    <name type="scientific">Rhynchospora breviuscula</name>
    <dbReference type="NCBI Taxonomy" id="2022672"/>
    <lineage>
        <taxon>Eukaryota</taxon>
        <taxon>Viridiplantae</taxon>
        <taxon>Streptophyta</taxon>
        <taxon>Embryophyta</taxon>
        <taxon>Tracheophyta</taxon>
        <taxon>Spermatophyta</taxon>
        <taxon>Magnoliopsida</taxon>
        <taxon>Liliopsida</taxon>
        <taxon>Poales</taxon>
        <taxon>Cyperaceae</taxon>
        <taxon>Cyperoideae</taxon>
        <taxon>Rhynchosporeae</taxon>
        <taxon>Rhynchospora</taxon>
    </lineage>
</organism>
<dbReference type="GO" id="GO:0006979">
    <property type="term" value="P:response to oxidative stress"/>
    <property type="evidence" value="ECO:0007669"/>
    <property type="project" value="InterPro"/>
</dbReference>
<evidence type="ECO:0000256" key="9">
    <source>
        <dbReference type="ARBA" id="ARBA00023004"/>
    </source>
</evidence>
<sequence length="235" mass="25272">MSSEKDAAPNMNSLRGFEVIDDIKSQLESVCPQTVSCSDILTIAARDSVVALGGANWTVFLGRRDSLTANQNAANSDLPSPDFDLSTLISAFANKGLSTTDMIALSGAHTIGLSRCSVFQNSIISDTSTKIDSSFAASLQANCSNGVNNSTAPLDTTTPTVFDTKYYQNLMEYKGLLHSDRVLYNNGSADLQVSIYAQNPYQFFTDFITGMIKMGNISVLTGSDGEIRINCRKTN</sequence>
<keyword evidence="11" id="KW-0325">Glycoprotein</keyword>
<feature type="disulfide bond" evidence="15">
    <location>
        <begin position="116"/>
        <end position="143"/>
    </location>
</feature>
<keyword evidence="12" id="KW-0376">Hydrogen peroxide</keyword>
<feature type="binding site" description="axial binding residue" evidence="14">
    <location>
        <position position="109"/>
    </location>
    <ligand>
        <name>heme b</name>
        <dbReference type="ChEBI" id="CHEBI:60344"/>
    </ligand>
    <ligandPart>
        <name>Fe</name>
        <dbReference type="ChEBI" id="CHEBI:18248"/>
    </ligandPart>
</feature>
<dbReference type="InterPro" id="IPR010255">
    <property type="entry name" value="Haem_peroxidase_sf"/>
</dbReference>
<comment type="cofactor">
    <cofactor evidence="14">
        <name>heme b</name>
        <dbReference type="ChEBI" id="CHEBI:60344"/>
    </cofactor>
    <text evidence="14">Binds 1 heme b (iron(II)-protoporphyrin IX) group per subunit.</text>
</comment>
<dbReference type="CDD" id="cd00693">
    <property type="entry name" value="secretory_peroxidase"/>
    <property type="match status" value="1"/>
</dbReference>
<feature type="binding site" evidence="13">
    <location>
        <position position="79"/>
    </location>
    <ligand>
        <name>substrate</name>
    </ligand>
</feature>
<name>A0A9Q0CRZ5_9POAL</name>
<feature type="binding site" evidence="14">
    <location>
        <position position="110"/>
    </location>
    <ligand>
        <name>Ca(2+)</name>
        <dbReference type="ChEBI" id="CHEBI:29108"/>
        <label>2</label>
    </ligand>
</feature>
<comment type="cofactor">
    <cofactor evidence="14">
        <name>Ca(2+)</name>
        <dbReference type="ChEBI" id="CHEBI:29108"/>
    </cofactor>
    <text evidence="14">Binds 2 calcium ions per subunit.</text>
</comment>
<keyword evidence="7 14" id="KW-0106">Calcium</keyword>
<accession>A0A9Q0CRZ5</accession>
<keyword evidence="5" id="KW-0349">Heme</keyword>
<evidence type="ECO:0000259" key="16">
    <source>
        <dbReference type="PROSITE" id="PS50873"/>
    </source>
</evidence>
<comment type="catalytic activity">
    <reaction evidence="1">
        <text>2 a phenolic donor + H2O2 = 2 a phenolic radical donor + 2 H2O</text>
        <dbReference type="Rhea" id="RHEA:56136"/>
        <dbReference type="ChEBI" id="CHEBI:15377"/>
        <dbReference type="ChEBI" id="CHEBI:16240"/>
        <dbReference type="ChEBI" id="CHEBI:139520"/>
        <dbReference type="ChEBI" id="CHEBI:139521"/>
        <dbReference type="EC" id="1.11.1.7"/>
    </reaction>
</comment>
<dbReference type="Gene3D" id="1.10.520.10">
    <property type="match status" value="1"/>
</dbReference>
<keyword evidence="9 14" id="KW-0408">Iron</keyword>
<evidence type="ECO:0000256" key="15">
    <source>
        <dbReference type="PIRSR" id="PIRSR600823-5"/>
    </source>
</evidence>
<dbReference type="FunFam" id="1.10.420.10:FF:000006">
    <property type="entry name" value="Peroxidase"/>
    <property type="match status" value="1"/>
</dbReference>
<evidence type="ECO:0000256" key="6">
    <source>
        <dbReference type="ARBA" id="ARBA00022723"/>
    </source>
</evidence>
<dbReference type="SUPFAM" id="SSF48113">
    <property type="entry name" value="Heme-dependent peroxidases"/>
    <property type="match status" value="1"/>
</dbReference>
<proteinExistence type="inferred from homology"/>
<dbReference type="GO" id="GO:0140825">
    <property type="term" value="F:lactoperoxidase activity"/>
    <property type="evidence" value="ECO:0007669"/>
    <property type="project" value="UniProtKB-EC"/>
</dbReference>
<protein>
    <recommendedName>
        <fullName evidence="3">peroxidase</fullName>
        <ecNumber evidence="3">1.11.1.7</ecNumber>
    </recommendedName>
</protein>
<evidence type="ECO:0000256" key="11">
    <source>
        <dbReference type="ARBA" id="ARBA00023180"/>
    </source>
</evidence>
<feature type="domain" description="Plant heme peroxidase family profile" evidence="16">
    <location>
        <begin position="1"/>
        <end position="235"/>
    </location>
</feature>
<dbReference type="GO" id="GO:0020037">
    <property type="term" value="F:heme binding"/>
    <property type="evidence" value="ECO:0007669"/>
    <property type="project" value="InterPro"/>
</dbReference>
<comment type="caution">
    <text evidence="17">The sequence shown here is derived from an EMBL/GenBank/DDBJ whole genome shotgun (WGS) entry which is preliminary data.</text>
</comment>
<evidence type="ECO:0000256" key="2">
    <source>
        <dbReference type="ARBA" id="ARBA00006873"/>
    </source>
</evidence>
<evidence type="ECO:0000256" key="13">
    <source>
        <dbReference type="PIRSR" id="PIRSR600823-2"/>
    </source>
</evidence>
<dbReference type="InterPro" id="IPR000823">
    <property type="entry name" value="Peroxidase_pln"/>
</dbReference>
<feature type="binding site" evidence="14">
    <location>
        <position position="163"/>
    </location>
    <ligand>
        <name>Ca(2+)</name>
        <dbReference type="ChEBI" id="CHEBI:29108"/>
        <label>2</label>
    </ligand>
</feature>
<gene>
    <name evidence="17" type="ORF">LUZ63_007593</name>
</gene>
<evidence type="ECO:0000256" key="5">
    <source>
        <dbReference type="ARBA" id="ARBA00022617"/>
    </source>
</evidence>
<dbReference type="PROSITE" id="PS00435">
    <property type="entry name" value="PEROXIDASE_1"/>
    <property type="match status" value="1"/>
</dbReference>
<dbReference type="OrthoDB" id="2113341at2759"/>
<dbReference type="InterPro" id="IPR033905">
    <property type="entry name" value="Secretory_peroxidase"/>
</dbReference>
<evidence type="ECO:0000256" key="10">
    <source>
        <dbReference type="ARBA" id="ARBA00023157"/>
    </source>
</evidence>
<dbReference type="Proteomes" id="UP001151287">
    <property type="component" value="Unassembled WGS sequence"/>
</dbReference>
<evidence type="ECO:0000256" key="14">
    <source>
        <dbReference type="PIRSR" id="PIRSR600823-3"/>
    </source>
</evidence>
<dbReference type="PANTHER" id="PTHR31388">
    <property type="entry name" value="PEROXIDASE 72-RELATED"/>
    <property type="match status" value="1"/>
</dbReference>
<dbReference type="Pfam" id="PF00141">
    <property type="entry name" value="peroxidase"/>
    <property type="match status" value="1"/>
</dbReference>
<feature type="binding site" evidence="14">
    <location>
        <position position="155"/>
    </location>
    <ligand>
        <name>Ca(2+)</name>
        <dbReference type="ChEBI" id="CHEBI:29108"/>
        <label>2</label>
    </ligand>
</feature>
<keyword evidence="8" id="KW-0560">Oxidoreductase</keyword>
<evidence type="ECO:0000256" key="4">
    <source>
        <dbReference type="ARBA" id="ARBA00022559"/>
    </source>
</evidence>
<keyword evidence="6 14" id="KW-0479">Metal-binding</keyword>
<keyword evidence="4" id="KW-0575">Peroxidase</keyword>
<dbReference type="InterPro" id="IPR019793">
    <property type="entry name" value="Peroxidases_heam-ligand_BS"/>
</dbReference>
<dbReference type="InterPro" id="IPR002016">
    <property type="entry name" value="Haem_peroxidase"/>
</dbReference>
<dbReference type="PRINTS" id="PR00461">
    <property type="entry name" value="PLPEROXIDASE"/>
</dbReference>
<dbReference type="PANTHER" id="PTHR31388:SF247">
    <property type="entry name" value="PEROXIDASE"/>
    <property type="match status" value="1"/>
</dbReference>
<evidence type="ECO:0000313" key="18">
    <source>
        <dbReference type="Proteomes" id="UP001151287"/>
    </source>
</evidence>
<dbReference type="PROSITE" id="PS50873">
    <property type="entry name" value="PEROXIDASE_4"/>
    <property type="match status" value="1"/>
</dbReference>
<keyword evidence="18" id="KW-1185">Reference proteome</keyword>
<dbReference type="EC" id="1.11.1.7" evidence="3"/>
<dbReference type="GO" id="GO:0042744">
    <property type="term" value="P:hydrogen peroxide catabolic process"/>
    <property type="evidence" value="ECO:0007669"/>
    <property type="project" value="UniProtKB-KW"/>
</dbReference>
<dbReference type="AlphaFoldDB" id="A0A9Q0CRZ5"/>
<evidence type="ECO:0000256" key="12">
    <source>
        <dbReference type="ARBA" id="ARBA00023324"/>
    </source>
</evidence>
<evidence type="ECO:0000256" key="1">
    <source>
        <dbReference type="ARBA" id="ARBA00000189"/>
    </source>
</evidence>